<proteinExistence type="predicted"/>
<dbReference type="RefSeq" id="WP_250079154.1">
    <property type="nucleotide sequence ID" value="NZ_JAMJPJ010000001.1"/>
</dbReference>
<protein>
    <submittedName>
        <fullName evidence="1">Uncharacterized protein</fullName>
    </submittedName>
</protein>
<organism evidence="1 2">
    <name type="scientific">Halomonas llamarensis</name>
    <dbReference type="NCBI Taxonomy" id="2945104"/>
    <lineage>
        <taxon>Bacteria</taxon>
        <taxon>Pseudomonadati</taxon>
        <taxon>Pseudomonadota</taxon>
        <taxon>Gammaproteobacteria</taxon>
        <taxon>Oceanospirillales</taxon>
        <taxon>Halomonadaceae</taxon>
        <taxon>Halomonas</taxon>
    </lineage>
</organism>
<dbReference type="Proteomes" id="UP001165308">
    <property type="component" value="Unassembled WGS sequence"/>
</dbReference>
<comment type="caution">
    <text evidence="1">The sequence shown here is derived from an EMBL/GenBank/DDBJ whole genome shotgun (WGS) entry which is preliminary data.</text>
</comment>
<reference evidence="1" key="1">
    <citation type="submission" date="2022-05" db="EMBL/GenBank/DDBJ databases">
        <title>Halomonas geminus sp. nov. and Halomonas llamarensis sp. nov. isolated from high-altitude salars of the Atacama Desert.</title>
        <authorList>
            <person name="Hintersatz C."/>
            <person name="Rojas L.A."/>
            <person name="Wei T.-S."/>
            <person name="Kutschke S."/>
            <person name="Lehmann F."/>
            <person name="Jain R."/>
            <person name="Pollmann K."/>
        </authorList>
    </citation>
    <scope>NUCLEOTIDE SEQUENCE</scope>
    <source>
        <strain evidence="1">ATCHA</strain>
    </source>
</reference>
<accession>A0ABT0SLA0</accession>
<name>A0ABT0SLA0_9GAMM</name>
<evidence type="ECO:0000313" key="1">
    <source>
        <dbReference type="EMBL" id="MCL7928578.1"/>
    </source>
</evidence>
<evidence type="ECO:0000313" key="2">
    <source>
        <dbReference type="Proteomes" id="UP001165308"/>
    </source>
</evidence>
<gene>
    <name evidence="1" type="ORF">M8006_01065</name>
</gene>
<sequence>MPVALVYNETQHTVERFENIGMEGDMPEAYDKLLTILDDAVKQQRENTRVMLDADHPSTCSG</sequence>
<dbReference type="EMBL" id="JAMJPJ010000001">
    <property type="protein sequence ID" value="MCL7928578.1"/>
    <property type="molecule type" value="Genomic_DNA"/>
</dbReference>
<keyword evidence="2" id="KW-1185">Reference proteome</keyword>